<sequence>MRNDAPPHGNEIPKEQPFANPQSQTNETPVHSPESGNPHSAIRNPHSSRPDWLRALYPFAQNTFVTPRGARMNYADEGPRTDEAVLMLHGNPTWSFFYRDIIRALSPSLRCIAPDHIGMGLSEKPSARDYPYTLAQRIADIETLVASLNLRRIHLIVHDWGGAIGFGFATRHPEKIGRITILNTAAFPDIHMPARIGLCRAPLGIGALIVRGFNGFAWPATWMTMHRRKLTPDEKRAYLFPHNNWANRVAVHEFVRDIPMSPAHPTHATLTAIERNLPLLVANPKLIVWGGADFCFNDHFYNRWRKVYPEAATHHFPDVGHYLLDDGGEEVRAKIVQFFTQS</sequence>
<keyword evidence="1 4" id="KW-0378">Hydrolase</keyword>
<dbReference type="InterPro" id="IPR000073">
    <property type="entry name" value="AB_hydrolase_1"/>
</dbReference>
<dbReference type="OrthoDB" id="9775557at2"/>
<organism evidence="4 5">
    <name type="scientific">Ereboglobus luteus</name>
    <dbReference type="NCBI Taxonomy" id="1796921"/>
    <lineage>
        <taxon>Bacteria</taxon>
        <taxon>Pseudomonadati</taxon>
        <taxon>Verrucomicrobiota</taxon>
        <taxon>Opitutia</taxon>
        <taxon>Opitutales</taxon>
        <taxon>Opitutaceae</taxon>
        <taxon>Ereboglobus</taxon>
    </lineage>
</organism>
<dbReference type="PRINTS" id="PR00111">
    <property type="entry name" value="ABHYDROLASE"/>
</dbReference>
<dbReference type="Pfam" id="PF00561">
    <property type="entry name" value="Abhydrolase_1"/>
    <property type="match status" value="1"/>
</dbReference>
<evidence type="ECO:0000256" key="2">
    <source>
        <dbReference type="SAM" id="MobiDB-lite"/>
    </source>
</evidence>
<dbReference type="Proteomes" id="UP000244896">
    <property type="component" value="Chromosome"/>
</dbReference>
<evidence type="ECO:0000313" key="4">
    <source>
        <dbReference type="EMBL" id="AWI10650.1"/>
    </source>
</evidence>
<name>A0A2U8E750_9BACT</name>
<dbReference type="InterPro" id="IPR051340">
    <property type="entry name" value="Haloalkane_dehalogenase"/>
</dbReference>
<evidence type="ECO:0000313" key="5">
    <source>
        <dbReference type="Proteomes" id="UP000244896"/>
    </source>
</evidence>
<gene>
    <name evidence="4" type="ORF">CKA38_11195</name>
</gene>
<feature type="domain" description="AB hydrolase-1" evidence="3">
    <location>
        <begin position="84"/>
        <end position="327"/>
    </location>
</feature>
<feature type="region of interest" description="Disordered" evidence="2">
    <location>
        <begin position="1"/>
        <end position="47"/>
    </location>
</feature>
<evidence type="ECO:0000256" key="1">
    <source>
        <dbReference type="ARBA" id="ARBA00022801"/>
    </source>
</evidence>
<dbReference type="Gene3D" id="3.40.50.1820">
    <property type="entry name" value="alpha/beta hydrolase"/>
    <property type="match status" value="1"/>
</dbReference>
<feature type="compositionally biased region" description="Polar residues" evidence="2">
    <location>
        <begin position="19"/>
        <end position="38"/>
    </location>
</feature>
<dbReference type="EMBL" id="CP023004">
    <property type="protein sequence ID" value="AWI10650.1"/>
    <property type="molecule type" value="Genomic_DNA"/>
</dbReference>
<dbReference type="AlphaFoldDB" id="A0A2U8E750"/>
<dbReference type="GO" id="GO:0004301">
    <property type="term" value="F:epoxide hydrolase activity"/>
    <property type="evidence" value="ECO:0007669"/>
    <property type="project" value="TreeGrafter"/>
</dbReference>
<evidence type="ECO:0000259" key="3">
    <source>
        <dbReference type="Pfam" id="PF00561"/>
    </source>
</evidence>
<reference evidence="4 5" key="1">
    <citation type="journal article" date="2018" name="Syst. Appl. Microbiol.">
        <title>Ereboglobus luteus gen. nov. sp. nov. from cockroach guts, and new insights into the oxygen relationship of the genera Opitutus and Didymococcus (Verrucomicrobia: Opitutaceae).</title>
        <authorList>
            <person name="Tegtmeier D."/>
            <person name="Belitz A."/>
            <person name="Radek R."/>
            <person name="Heimerl T."/>
            <person name="Brune A."/>
        </authorList>
    </citation>
    <scope>NUCLEOTIDE SEQUENCE [LARGE SCALE GENOMIC DNA]</scope>
    <source>
        <strain evidence="4 5">Ho45</strain>
    </source>
</reference>
<dbReference type="PANTHER" id="PTHR42977:SF3">
    <property type="entry name" value="AB HYDROLASE-1 DOMAIN-CONTAINING PROTEIN"/>
    <property type="match status" value="1"/>
</dbReference>
<dbReference type="SUPFAM" id="SSF53474">
    <property type="entry name" value="alpha/beta-Hydrolases"/>
    <property type="match status" value="1"/>
</dbReference>
<proteinExistence type="predicted"/>
<dbReference type="KEGG" id="elut:CKA38_11195"/>
<protein>
    <submittedName>
        <fullName evidence="4">Alpha/beta hydrolase</fullName>
    </submittedName>
</protein>
<dbReference type="PANTHER" id="PTHR42977">
    <property type="entry name" value="HYDROLASE-RELATED"/>
    <property type="match status" value="1"/>
</dbReference>
<accession>A0A2U8E750</accession>
<dbReference type="InterPro" id="IPR029058">
    <property type="entry name" value="AB_hydrolase_fold"/>
</dbReference>
<keyword evidence="5" id="KW-1185">Reference proteome</keyword>